<protein>
    <submittedName>
        <fullName evidence="4">Uncharacterized protein</fullName>
    </submittedName>
</protein>
<keyword evidence="2" id="KW-0677">Repeat</keyword>
<accession>A0A7G2CJA3</accession>
<dbReference type="SUPFAM" id="SSF52058">
    <property type="entry name" value="L domain-like"/>
    <property type="match status" value="1"/>
</dbReference>
<evidence type="ECO:0000256" key="1">
    <source>
        <dbReference type="ARBA" id="ARBA00022614"/>
    </source>
</evidence>
<reference evidence="4 5" key="1">
    <citation type="submission" date="2020-08" db="EMBL/GenBank/DDBJ databases">
        <authorList>
            <person name="Newling K."/>
            <person name="Davey J."/>
            <person name="Forrester S."/>
        </authorList>
    </citation>
    <scope>NUCLEOTIDE SEQUENCE [LARGE SCALE GENOMIC DNA]</scope>
    <source>
        <strain evidence="5">Crithidia deanei Carvalho (ATCC PRA-265)</strain>
    </source>
</reference>
<evidence type="ECO:0000256" key="3">
    <source>
        <dbReference type="SAM" id="Phobius"/>
    </source>
</evidence>
<dbReference type="PANTHER" id="PTHR46652">
    <property type="entry name" value="LEUCINE-RICH REPEAT AND IQ DOMAIN-CONTAINING PROTEIN 1-RELATED"/>
    <property type="match status" value="1"/>
</dbReference>
<feature type="transmembrane region" description="Helical" evidence="3">
    <location>
        <begin position="20"/>
        <end position="42"/>
    </location>
</feature>
<name>A0A7G2CJA3_9TRYP</name>
<dbReference type="InterPro" id="IPR006553">
    <property type="entry name" value="Leu-rich_rpt_Cys-con_subtyp"/>
</dbReference>
<evidence type="ECO:0000313" key="4">
    <source>
        <dbReference type="EMBL" id="CAD2218693.1"/>
    </source>
</evidence>
<dbReference type="Gene3D" id="3.80.10.10">
    <property type="entry name" value="Ribonuclease Inhibitor"/>
    <property type="match status" value="1"/>
</dbReference>
<organism evidence="4 5">
    <name type="scientific">Angomonas deanei</name>
    <dbReference type="NCBI Taxonomy" id="59799"/>
    <lineage>
        <taxon>Eukaryota</taxon>
        <taxon>Discoba</taxon>
        <taxon>Euglenozoa</taxon>
        <taxon>Kinetoplastea</taxon>
        <taxon>Metakinetoplastina</taxon>
        <taxon>Trypanosomatida</taxon>
        <taxon>Trypanosomatidae</taxon>
        <taxon>Strigomonadinae</taxon>
        <taxon>Angomonas</taxon>
    </lineage>
</organism>
<dbReference type="InterPro" id="IPR032675">
    <property type="entry name" value="LRR_dom_sf"/>
</dbReference>
<keyword evidence="3" id="KW-1133">Transmembrane helix</keyword>
<keyword evidence="5" id="KW-1185">Reference proteome</keyword>
<keyword evidence="1" id="KW-0433">Leucine-rich repeat</keyword>
<dbReference type="EMBL" id="LR877156">
    <property type="protein sequence ID" value="CAD2218693.1"/>
    <property type="molecule type" value="Genomic_DNA"/>
</dbReference>
<dbReference type="SMART" id="SM00367">
    <property type="entry name" value="LRR_CC"/>
    <property type="match status" value="5"/>
</dbReference>
<proteinExistence type="predicted"/>
<dbReference type="InterPro" id="IPR050836">
    <property type="entry name" value="SDS22/Internalin_LRR"/>
</dbReference>
<keyword evidence="3" id="KW-0472">Membrane</keyword>
<gene>
    <name evidence="4" type="ORF">ADEAN_000618400</name>
</gene>
<keyword evidence="3" id="KW-0812">Transmembrane</keyword>
<evidence type="ECO:0000313" key="5">
    <source>
        <dbReference type="Proteomes" id="UP000515908"/>
    </source>
</evidence>
<dbReference type="Proteomes" id="UP000515908">
    <property type="component" value="Chromosome 12"/>
</dbReference>
<sequence>MLREGGFPSSIRTCYTASFFYRDVISLSAAVPPLLMIFFFFFNSCLRFSSFSLSVYSLRLRMFGLQNIFDYADCFGKSPPIALAGVNSHARECVERHNDGSLGCKITSGDYGLRRLFVANSSDAAQLELVSWWLERQRDYPLHITVYFSGTESLNDISVWENFSQRLSKSTVEHTFELAVEGIESLPHFAVLSQWSEGINLRKCKLTTLEPLGGFEQLSELQLAYCVGTFSLDSLVACPNLTTVHVSYCSGVTGVEALDKLCHLKNVALRSCDITNVDFLKDCHMLVSVRVPGCEGLTSLSALSGLQKLTTVDAWGTNITEVDSLSACAALESVCVIGCEGLTSLSGLSGLRHLRTVEAGRTNITEVGSLSGCLALEYIGVVGCKKLTSLGGLSGLQKLKVIDATCAGITEIGSLAGCTSLETVYINYCEGLTSLSGLSGLPNLKYVDATASPVPRDEHPEGWSPHTVITFADV</sequence>
<evidence type="ECO:0000256" key="2">
    <source>
        <dbReference type="ARBA" id="ARBA00022737"/>
    </source>
</evidence>
<dbReference type="AlphaFoldDB" id="A0A7G2CJA3"/>
<dbReference type="PANTHER" id="PTHR46652:SF3">
    <property type="entry name" value="LEUCINE-RICH REPEAT-CONTAINING PROTEIN 9"/>
    <property type="match status" value="1"/>
</dbReference>
<dbReference type="VEuPathDB" id="TriTrypDB:ADEAN_000618400"/>